<dbReference type="PANTHER" id="PTHR24276:SF91">
    <property type="entry name" value="AT26814P-RELATED"/>
    <property type="match status" value="1"/>
</dbReference>
<evidence type="ECO:0000256" key="2">
    <source>
        <dbReference type="ARBA" id="ARBA00022670"/>
    </source>
</evidence>
<evidence type="ECO:0000256" key="8">
    <source>
        <dbReference type="SAM" id="MobiDB-lite"/>
    </source>
</evidence>
<dbReference type="Gene3D" id="2.40.10.10">
    <property type="entry name" value="Trypsin-like serine proteases"/>
    <property type="match status" value="1"/>
</dbReference>
<dbReference type="AlphaFoldDB" id="A0A7S3P4M5"/>
<dbReference type="SMART" id="SM00020">
    <property type="entry name" value="Tryp_SPc"/>
    <property type="match status" value="1"/>
</dbReference>
<dbReference type="PROSITE" id="PS00134">
    <property type="entry name" value="TRYPSIN_HIS"/>
    <property type="match status" value="1"/>
</dbReference>
<evidence type="ECO:0000256" key="3">
    <source>
        <dbReference type="ARBA" id="ARBA00022801"/>
    </source>
</evidence>
<evidence type="ECO:0000256" key="9">
    <source>
        <dbReference type="SAM" id="SignalP"/>
    </source>
</evidence>
<dbReference type="PROSITE" id="PS50240">
    <property type="entry name" value="TRYPSIN_DOM"/>
    <property type="match status" value="1"/>
</dbReference>
<name>A0A7S3P4M5_9STRA</name>
<protein>
    <recommendedName>
        <fullName evidence="10">Peptidase S1 domain-containing protein</fullName>
    </recommendedName>
</protein>
<keyword evidence="9" id="KW-0732">Signal</keyword>
<evidence type="ECO:0000256" key="6">
    <source>
        <dbReference type="ARBA" id="ARBA00023157"/>
    </source>
</evidence>
<feature type="signal peptide" evidence="9">
    <location>
        <begin position="1"/>
        <end position="20"/>
    </location>
</feature>
<feature type="chain" id="PRO_5030892419" description="Peptidase S1 domain-containing protein" evidence="9">
    <location>
        <begin position="21"/>
        <end position="531"/>
    </location>
</feature>
<dbReference type="SUPFAM" id="SSF50494">
    <property type="entry name" value="Trypsin-like serine proteases"/>
    <property type="match status" value="1"/>
</dbReference>
<comment type="similarity">
    <text evidence="1">Belongs to the peptidase S1 family.</text>
</comment>
<dbReference type="FunFam" id="2.40.10.10:FF:000036">
    <property type="entry name" value="Trypsin beta"/>
    <property type="match status" value="1"/>
</dbReference>
<dbReference type="GO" id="GO:0006508">
    <property type="term" value="P:proteolysis"/>
    <property type="evidence" value="ECO:0007669"/>
    <property type="project" value="UniProtKB-KW"/>
</dbReference>
<keyword evidence="6" id="KW-1015">Disulfide bond</keyword>
<evidence type="ECO:0000313" key="11">
    <source>
        <dbReference type="EMBL" id="CAE0404778.1"/>
    </source>
</evidence>
<sequence length="531" mass="57075">MKVCIRTLAAVCYLPLLVQAYQGPDGEVAPGVDADGADEDLDFRIVGGEAAFPDEFPWFASSINGSLCGASFVGGNVLLTAAHCSRAFLVGSDVYVKAYRFQSSSRGAIRRTITKTVRHPKYNSGSFDYDFMLIQLDDPVEDITPVQLNKDSAVPEDGGSVTVMGFGTTSEGGSISRELLKVEVKKDPRSVCSASYFSSYDDAVMLCASDPGQDSCQGDSGGPLVLTGTNIQVGVVSFGRGCARREPGVYARVSAEIDWLETTICELGGCPDAPTPSIPSPPGPSQPAPAPAPAPPTPEPPSSRTAVIKFVIKYNWDWWQNSWTIKQGDEILYTGPEYTPRSYSRWTTTFDDFPVGSFSFTMDDSAGNGMGGWFGNGYFRCYQEINGRDVLLAEGDHRFDVSKTIFFTVTDGRDANISEKVDCQDKEGRVVQVSDDVTETCSYLIDNDEYGYLCEFVDVALACPDTCGICIDLEAIECGTDKGGDVTLDQSIGDASCAFLANTEGRFGFACRKTSVALHCPVTCGLEICAA</sequence>
<accession>A0A7S3P4M5</accession>
<dbReference type="GO" id="GO:0004252">
    <property type="term" value="F:serine-type endopeptidase activity"/>
    <property type="evidence" value="ECO:0007669"/>
    <property type="project" value="InterPro"/>
</dbReference>
<keyword evidence="2 7" id="KW-0645">Protease</keyword>
<evidence type="ECO:0000256" key="4">
    <source>
        <dbReference type="ARBA" id="ARBA00022825"/>
    </source>
</evidence>
<organism evidence="11">
    <name type="scientific">Amphora coffeiformis</name>
    <dbReference type="NCBI Taxonomy" id="265554"/>
    <lineage>
        <taxon>Eukaryota</taxon>
        <taxon>Sar</taxon>
        <taxon>Stramenopiles</taxon>
        <taxon>Ochrophyta</taxon>
        <taxon>Bacillariophyta</taxon>
        <taxon>Bacillariophyceae</taxon>
        <taxon>Bacillariophycidae</taxon>
        <taxon>Thalassiophysales</taxon>
        <taxon>Catenulaceae</taxon>
        <taxon>Amphora</taxon>
    </lineage>
</organism>
<feature type="region of interest" description="Disordered" evidence="8">
    <location>
        <begin position="271"/>
        <end position="302"/>
    </location>
</feature>
<dbReference type="CDD" id="cd00190">
    <property type="entry name" value="Tryp_SPc"/>
    <property type="match status" value="1"/>
</dbReference>
<gene>
    <name evidence="11" type="ORF">ACOF00016_LOCUS2876</name>
</gene>
<evidence type="ECO:0000259" key="10">
    <source>
        <dbReference type="PROSITE" id="PS50240"/>
    </source>
</evidence>
<dbReference type="PRINTS" id="PR00722">
    <property type="entry name" value="CHYMOTRYPSIN"/>
</dbReference>
<dbReference type="InterPro" id="IPR043504">
    <property type="entry name" value="Peptidase_S1_PA_chymotrypsin"/>
</dbReference>
<proteinExistence type="inferred from homology"/>
<dbReference type="InterPro" id="IPR001254">
    <property type="entry name" value="Trypsin_dom"/>
</dbReference>
<dbReference type="InterPro" id="IPR018114">
    <property type="entry name" value="TRYPSIN_HIS"/>
</dbReference>
<dbReference type="PANTHER" id="PTHR24276">
    <property type="entry name" value="POLYSERASE-RELATED"/>
    <property type="match status" value="1"/>
</dbReference>
<feature type="compositionally biased region" description="Pro residues" evidence="8">
    <location>
        <begin position="273"/>
        <end position="301"/>
    </location>
</feature>
<evidence type="ECO:0000256" key="1">
    <source>
        <dbReference type="ARBA" id="ARBA00007664"/>
    </source>
</evidence>
<dbReference type="InterPro" id="IPR050430">
    <property type="entry name" value="Peptidase_S1"/>
</dbReference>
<feature type="domain" description="Peptidase S1" evidence="10">
    <location>
        <begin position="45"/>
        <end position="265"/>
    </location>
</feature>
<evidence type="ECO:0000256" key="5">
    <source>
        <dbReference type="ARBA" id="ARBA00023026"/>
    </source>
</evidence>
<dbReference type="PROSITE" id="PS00135">
    <property type="entry name" value="TRYPSIN_SER"/>
    <property type="match status" value="1"/>
</dbReference>
<dbReference type="InterPro" id="IPR033116">
    <property type="entry name" value="TRYPSIN_SER"/>
</dbReference>
<dbReference type="InterPro" id="IPR009003">
    <property type="entry name" value="Peptidase_S1_PA"/>
</dbReference>
<keyword evidence="4 7" id="KW-0720">Serine protease</keyword>
<dbReference type="Pfam" id="PF00089">
    <property type="entry name" value="Trypsin"/>
    <property type="match status" value="1"/>
</dbReference>
<keyword evidence="5" id="KW-0843">Virulence</keyword>
<evidence type="ECO:0000256" key="7">
    <source>
        <dbReference type="RuleBase" id="RU363034"/>
    </source>
</evidence>
<reference evidence="11" key="1">
    <citation type="submission" date="2021-01" db="EMBL/GenBank/DDBJ databases">
        <authorList>
            <person name="Corre E."/>
            <person name="Pelletier E."/>
            <person name="Niang G."/>
            <person name="Scheremetjew M."/>
            <person name="Finn R."/>
            <person name="Kale V."/>
            <person name="Holt S."/>
            <person name="Cochrane G."/>
            <person name="Meng A."/>
            <person name="Brown T."/>
            <person name="Cohen L."/>
        </authorList>
    </citation>
    <scope>NUCLEOTIDE SEQUENCE</scope>
    <source>
        <strain evidence="11">CCMP127</strain>
    </source>
</reference>
<dbReference type="EMBL" id="HBIM01003330">
    <property type="protein sequence ID" value="CAE0404778.1"/>
    <property type="molecule type" value="Transcribed_RNA"/>
</dbReference>
<keyword evidence="3 7" id="KW-0378">Hydrolase</keyword>
<dbReference type="InterPro" id="IPR001314">
    <property type="entry name" value="Peptidase_S1A"/>
</dbReference>